<evidence type="ECO:0000313" key="2">
    <source>
        <dbReference type="EMBL" id="KRN57283.1"/>
    </source>
</evidence>
<dbReference type="GeneID" id="89588261"/>
<dbReference type="AlphaFoldDB" id="A0A0R2HWX3"/>
<proteinExistence type="predicted"/>
<name>A0A0R2HWX3_CARDV</name>
<accession>A0A0R2HWX3</accession>
<dbReference type="PATRIC" id="fig|1449336.4.peg.269"/>
<dbReference type="Pfam" id="PF05043">
    <property type="entry name" value="Mga"/>
    <property type="match status" value="1"/>
</dbReference>
<feature type="domain" description="Mga helix-turn-helix" evidence="1">
    <location>
        <begin position="82"/>
        <end position="156"/>
    </location>
</feature>
<dbReference type="RefSeq" id="WP_034571164.1">
    <property type="nucleotide sequence ID" value="NZ_JQBS01000007.1"/>
</dbReference>
<comment type="caution">
    <text evidence="2">The sequence shown here is derived from an EMBL/GenBank/DDBJ whole genome shotgun (WGS) entry which is preliminary data.</text>
</comment>
<dbReference type="InterPro" id="IPR007737">
    <property type="entry name" value="Mga_HTH"/>
</dbReference>
<dbReference type="Proteomes" id="UP000051658">
    <property type="component" value="Unassembled WGS sequence"/>
</dbReference>
<evidence type="ECO:0000259" key="1">
    <source>
        <dbReference type="Pfam" id="PF05043"/>
    </source>
</evidence>
<reference evidence="2 3" key="1">
    <citation type="journal article" date="2015" name="Genome Announc.">
        <title>Expanding the biotechnology potential of lactobacilli through comparative genomics of 213 strains and associated genera.</title>
        <authorList>
            <person name="Sun Z."/>
            <person name="Harris H.M."/>
            <person name="McCann A."/>
            <person name="Guo C."/>
            <person name="Argimon S."/>
            <person name="Zhang W."/>
            <person name="Yang X."/>
            <person name="Jeffery I.B."/>
            <person name="Cooney J.C."/>
            <person name="Kagawa T.F."/>
            <person name="Liu W."/>
            <person name="Song Y."/>
            <person name="Salvetti E."/>
            <person name="Wrobel A."/>
            <person name="Rasinkangas P."/>
            <person name="Parkhill J."/>
            <person name="Rea M.C."/>
            <person name="O'Sullivan O."/>
            <person name="Ritari J."/>
            <person name="Douillard F.P."/>
            <person name="Paul Ross R."/>
            <person name="Yang R."/>
            <person name="Briner A.E."/>
            <person name="Felis G.E."/>
            <person name="de Vos W.M."/>
            <person name="Barrangou R."/>
            <person name="Klaenhammer T.R."/>
            <person name="Caufield P.W."/>
            <person name="Cui Y."/>
            <person name="Zhang H."/>
            <person name="O'Toole P.W."/>
        </authorList>
    </citation>
    <scope>NUCLEOTIDE SEQUENCE [LARGE SCALE GENOMIC DNA]</scope>
    <source>
        <strain evidence="2 3">DSM 20623</strain>
    </source>
</reference>
<dbReference type="eggNOG" id="COG3711">
    <property type="taxonomic scope" value="Bacteria"/>
</dbReference>
<dbReference type="EMBL" id="JQBS01000007">
    <property type="protein sequence ID" value="KRN57283.1"/>
    <property type="molecule type" value="Genomic_DNA"/>
</dbReference>
<gene>
    <name evidence="2" type="ORF">IV74_GL000264</name>
</gene>
<sequence>MKSIFEKDDYEKFMIFSYMEGVKNQNVSISDIEKRLSITYFKATKLMDELIKDFDHLELESFFFIEKKKRAYIYSKNGLDSVNRLFWIYGRQSFKLAFIDYFLKYKKNSIEDFSLDYFISLSKAYKISKHVNEFLDSYNLNFFESDQYSETQLRLFLTDIYTTIYKAYEEPFDKALIDKTEKLIDDLKNNRLVEIVTDLDYIKLKFYLYITYLRNQNNHSHFNEAASFRQIKFEQIKTIKSCLASFLVNLDNIDDEVYVFINFLQVNEFFLDGFMFVPIPIRAALDDLFTIICSYKELHNYRSQIRESFIPLFTKVLYYDTRILDSQFNADLSVFQENYSEIYQLCLDICLNKKVIEILGIQNKNKSFLMAMMLKFIDVIPNKLLLKPIKVTVDFSIGKEYNTFISSIIDNLPFANVLVDNRYSEETDIYLSDFLTNQIKSKYIIWNNPPTSKDWEIFGNLVSVVKKQK</sequence>
<organism evidence="2 3">
    <name type="scientific">Carnobacterium divergens DSM 20623</name>
    <dbReference type="NCBI Taxonomy" id="1449336"/>
    <lineage>
        <taxon>Bacteria</taxon>
        <taxon>Bacillati</taxon>
        <taxon>Bacillota</taxon>
        <taxon>Bacilli</taxon>
        <taxon>Lactobacillales</taxon>
        <taxon>Carnobacteriaceae</taxon>
        <taxon>Carnobacterium</taxon>
    </lineage>
</organism>
<protein>
    <recommendedName>
        <fullName evidence="1">Mga helix-turn-helix domain-containing protein</fullName>
    </recommendedName>
</protein>
<evidence type="ECO:0000313" key="3">
    <source>
        <dbReference type="Proteomes" id="UP000051658"/>
    </source>
</evidence>
<keyword evidence="3" id="KW-1185">Reference proteome</keyword>